<dbReference type="PANTHER" id="PTHR13812">
    <property type="entry name" value="KETIMINE REDUCTASE MU-CRYSTALLIN"/>
    <property type="match status" value="1"/>
</dbReference>
<dbReference type="AlphaFoldDB" id="A0A0M0BSD3"/>
<evidence type="ECO:0000313" key="5">
    <source>
        <dbReference type="Proteomes" id="UP000037210"/>
    </source>
</evidence>
<dbReference type="InterPro" id="IPR023401">
    <property type="entry name" value="ODC_N"/>
</dbReference>
<evidence type="ECO:0000256" key="3">
    <source>
        <dbReference type="ARBA" id="ARBA00023027"/>
    </source>
</evidence>
<comment type="similarity">
    <text evidence="1">Belongs to the ornithine cyclodeaminase/mu-crystallin family.</text>
</comment>
<dbReference type="GO" id="GO:0016491">
    <property type="term" value="F:oxidoreductase activity"/>
    <property type="evidence" value="ECO:0007669"/>
    <property type="project" value="UniProtKB-KW"/>
</dbReference>
<dbReference type="PATRIC" id="fig|1685127.3.peg.76"/>
<gene>
    <name evidence="4" type="ORF">AC482_00775</name>
</gene>
<dbReference type="PANTHER" id="PTHR13812:SF19">
    <property type="entry name" value="KETIMINE REDUCTASE MU-CRYSTALLIN"/>
    <property type="match status" value="1"/>
</dbReference>
<evidence type="ECO:0000313" key="4">
    <source>
        <dbReference type="EMBL" id="KON31483.1"/>
    </source>
</evidence>
<organism evidence="4 5">
    <name type="scientific">miscellaneous Crenarchaeota group-15 archaeon DG-45</name>
    <dbReference type="NCBI Taxonomy" id="1685127"/>
    <lineage>
        <taxon>Archaea</taxon>
        <taxon>Candidatus Bathyarchaeota</taxon>
        <taxon>MCG-15</taxon>
    </lineage>
</organism>
<dbReference type="Gene3D" id="3.30.1780.10">
    <property type="entry name" value="ornithine cyclodeaminase, domain 1"/>
    <property type="match status" value="1"/>
</dbReference>
<protein>
    <recommendedName>
        <fullName evidence="6">Ornithine cyclodeaminase</fullName>
    </recommendedName>
</protein>
<dbReference type="SUPFAM" id="SSF51735">
    <property type="entry name" value="NAD(P)-binding Rossmann-fold domains"/>
    <property type="match status" value="1"/>
</dbReference>
<dbReference type="InterPro" id="IPR003462">
    <property type="entry name" value="ODC_Mu_crystall"/>
</dbReference>
<reference evidence="4 5" key="1">
    <citation type="submission" date="2015-06" db="EMBL/GenBank/DDBJ databases">
        <title>New insights into the roles of widespread benthic archaea in carbon and nitrogen cycling.</title>
        <authorList>
            <person name="Lazar C.S."/>
            <person name="Baker B.J."/>
            <person name="Seitz K.W."/>
            <person name="Hyde A.S."/>
            <person name="Dick G.J."/>
            <person name="Hinrichs K.-U."/>
            <person name="Teske A.P."/>
        </authorList>
    </citation>
    <scope>NUCLEOTIDE SEQUENCE [LARGE SCALE GENOMIC DNA]</scope>
    <source>
        <strain evidence="4">DG-45</strain>
    </source>
</reference>
<dbReference type="PIRSF" id="PIRSF001439">
    <property type="entry name" value="CryM"/>
    <property type="match status" value="1"/>
</dbReference>
<keyword evidence="3" id="KW-0520">NAD</keyword>
<evidence type="ECO:0000256" key="1">
    <source>
        <dbReference type="ARBA" id="ARBA00008903"/>
    </source>
</evidence>
<dbReference type="EMBL" id="LFWZ01000004">
    <property type="protein sequence ID" value="KON31483.1"/>
    <property type="molecule type" value="Genomic_DNA"/>
</dbReference>
<evidence type="ECO:0000256" key="2">
    <source>
        <dbReference type="ARBA" id="ARBA00023002"/>
    </source>
</evidence>
<name>A0A0M0BSD3_9ARCH</name>
<dbReference type="FunFam" id="3.40.50.720:FF:000311">
    <property type="entry name" value="Ornithine cyclodeaminase"/>
    <property type="match status" value="1"/>
</dbReference>
<accession>A0A0M0BSD3</accession>
<comment type="caution">
    <text evidence="4">The sequence shown here is derived from an EMBL/GenBank/DDBJ whole genome shotgun (WGS) entry which is preliminary data.</text>
</comment>
<dbReference type="Pfam" id="PF02423">
    <property type="entry name" value="OCD_Mu_crystall"/>
    <property type="match status" value="1"/>
</dbReference>
<dbReference type="InterPro" id="IPR036291">
    <property type="entry name" value="NAD(P)-bd_dom_sf"/>
</dbReference>
<dbReference type="Gene3D" id="3.40.50.720">
    <property type="entry name" value="NAD(P)-binding Rossmann-like Domain"/>
    <property type="match status" value="1"/>
</dbReference>
<dbReference type="GO" id="GO:0005737">
    <property type="term" value="C:cytoplasm"/>
    <property type="evidence" value="ECO:0007669"/>
    <property type="project" value="TreeGrafter"/>
</dbReference>
<proteinExistence type="inferred from homology"/>
<evidence type="ECO:0008006" key="6">
    <source>
        <dbReference type="Google" id="ProtNLM"/>
    </source>
</evidence>
<sequence>MLLLSDADVERLLTMREAIDAVEGAFGEYARGSALMPPRSTMMLSRFGGSVSLMPSYLEETGALATKIISTYPRNPERGLPTIIAWLAVSDPETGALEALIEATYLTAVRTGAVTGVAARYLAPRGSRVAAVIGCGAQGRTQAWALAETCPLEVIRVHDISRERVRRFIDEMGPRLGVDIAAAGSGAEAVRGADIVVTATTSREPVVRRGWLGDEVHVSAIGSFYPDHRELDTETVAEAKVVVDSREAVLAEAGDLLIPIGEGAIAEDHIHAELGDLVLGRREGRVEGDGLTIFKSVGLAIQDSAVASLVLRKWRET</sequence>
<dbReference type="FunFam" id="3.30.1780.10:FF:000002">
    <property type="entry name" value="Ornithine cyclodeaminase"/>
    <property type="match status" value="1"/>
</dbReference>
<dbReference type="Proteomes" id="UP000037210">
    <property type="component" value="Unassembled WGS sequence"/>
</dbReference>
<dbReference type="GO" id="GO:0019752">
    <property type="term" value="P:carboxylic acid metabolic process"/>
    <property type="evidence" value="ECO:0007669"/>
    <property type="project" value="UniProtKB-ARBA"/>
</dbReference>
<keyword evidence="2" id="KW-0560">Oxidoreductase</keyword>